<dbReference type="EMBL" id="CP098740">
    <property type="protein sequence ID" value="UZK56786.1"/>
    <property type="molecule type" value="Genomic_DNA"/>
</dbReference>
<reference evidence="2" key="1">
    <citation type="journal article" date="2022" name="Front. Microbiol.">
        <title>Mirubactin C rescues the lethal effect of cell wall biosynthesis mutations in Bacillus subtilis.</title>
        <authorList>
            <person name="Kepplinger B."/>
            <person name="Wen X."/>
            <person name="Tyler A.R."/>
            <person name="Kim B.Y."/>
            <person name="Brown J."/>
            <person name="Banks P."/>
            <person name="Dashti Y."/>
            <person name="Mackenzie E.S."/>
            <person name="Wills C."/>
            <person name="Kawai Y."/>
            <person name="Waldron K.J."/>
            <person name="Allenby N.E.E."/>
            <person name="Wu L.J."/>
            <person name="Hall M.J."/>
            <person name="Errington J."/>
        </authorList>
    </citation>
    <scope>NUCLEOTIDE SEQUENCE</scope>
    <source>
        <strain evidence="2">MDA8-470</strain>
    </source>
</reference>
<protein>
    <submittedName>
        <fullName evidence="2">DUF3574 domain-containing protein</fullName>
    </submittedName>
</protein>
<evidence type="ECO:0000313" key="2">
    <source>
        <dbReference type="EMBL" id="UZK56786.1"/>
    </source>
</evidence>
<keyword evidence="3" id="KW-1185">Reference proteome</keyword>
<sequence>MPLLFRTAAASEPAGSPDSRHPRRRTALVAATAGLAVLAVGTPVAYATLGSGASPEPRPAVAGAVRGKDYIETRLLFGTERPDGGPEVTDRQFLAFIDEEVTPRFPNGLTIQDGRGQWRDSHGVIERERSYELTLLYPASEARLRGRQIERIRDAYEKEYAQDSVGRLEERVTADF</sequence>
<feature type="transmembrane region" description="Helical" evidence="1">
    <location>
        <begin position="27"/>
        <end position="49"/>
    </location>
</feature>
<proteinExistence type="predicted"/>
<accession>A0ABY6PXC0</accession>
<keyword evidence="1" id="KW-1133">Transmembrane helix</keyword>
<dbReference type="Pfam" id="PF12098">
    <property type="entry name" value="DUF3574"/>
    <property type="match status" value="1"/>
</dbReference>
<keyword evidence="1" id="KW-0472">Membrane</keyword>
<organism evidence="2 3">
    <name type="scientific">Streptomyces drozdowiczii</name>
    <dbReference type="NCBI Taxonomy" id="202862"/>
    <lineage>
        <taxon>Bacteria</taxon>
        <taxon>Bacillati</taxon>
        <taxon>Actinomycetota</taxon>
        <taxon>Actinomycetes</taxon>
        <taxon>Kitasatosporales</taxon>
        <taxon>Streptomycetaceae</taxon>
        <taxon>Streptomyces</taxon>
    </lineage>
</organism>
<dbReference type="Proteomes" id="UP001164963">
    <property type="component" value="Chromosome"/>
</dbReference>
<keyword evidence="1" id="KW-0812">Transmembrane</keyword>
<dbReference type="RefSeq" id="WP_265544932.1">
    <property type="nucleotide sequence ID" value="NZ_CP098740.1"/>
</dbReference>
<evidence type="ECO:0000313" key="3">
    <source>
        <dbReference type="Proteomes" id="UP001164963"/>
    </source>
</evidence>
<gene>
    <name evidence="2" type="ORF">NEH16_24320</name>
</gene>
<evidence type="ECO:0000256" key="1">
    <source>
        <dbReference type="SAM" id="Phobius"/>
    </source>
</evidence>
<dbReference type="InterPro" id="IPR021957">
    <property type="entry name" value="DUF3574"/>
</dbReference>
<name>A0ABY6PXC0_9ACTN</name>